<dbReference type="PANTHER" id="PTHR43798">
    <property type="entry name" value="MONOACYLGLYCEROL LIPASE"/>
    <property type="match status" value="1"/>
</dbReference>
<feature type="domain" description="AB hydrolase-1" evidence="1">
    <location>
        <begin position="22"/>
        <end position="246"/>
    </location>
</feature>
<name>A0ABS6W255_9FLAO</name>
<accession>A0ABS6W255</accession>
<organism evidence="2 3">
    <name type="scientific">Mesonia aestuariivivens</name>
    <dbReference type="NCBI Taxonomy" id="2796128"/>
    <lineage>
        <taxon>Bacteria</taxon>
        <taxon>Pseudomonadati</taxon>
        <taxon>Bacteroidota</taxon>
        <taxon>Flavobacteriia</taxon>
        <taxon>Flavobacteriales</taxon>
        <taxon>Flavobacteriaceae</taxon>
        <taxon>Mesonia</taxon>
    </lineage>
</organism>
<evidence type="ECO:0000259" key="1">
    <source>
        <dbReference type="Pfam" id="PF00561"/>
    </source>
</evidence>
<dbReference type="GO" id="GO:0016787">
    <property type="term" value="F:hydrolase activity"/>
    <property type="evidence" value="ECO:0007669"/>
    <property type="project" value="UniProtKB-KW"/>
</dbReference>
<sequence length="259" mass="29510">MQEFISYKNIQIAFTAEGKGKTIVLLHGFLESSSIWKHLTLELKKTHRVVTIDLLGHGNTEKLGYIHSMETMAEVVHAVLFHLKIKKFSLIGHSMGGYVALAFAEKFPQQLEKLILLNSSPVADSEERKQNRDRAKRLVKQNKKAFISMAIKNLFTDENRNALRPKINTLVEEATQIPEENIIAAIEGLKNRKDRTKVLQQYKGEKVIISGKNDPVVPFQEIKEIAEQAHSNFIAFEDGHMSYLENREELGEKLITLFS</sequence>
<keyword evidence="3" id="KW-1185">Reference proteome</keyword>
<dbReference type="Pfam" id="PF00561">
    <property type="entry name" value="Abhydrolase_1"/>
    <property type="match status" value="1"/>
</dbReference>
<evidence type="ECO:0000313" key="3">
    <source>
        <dbReference type="Proteomes" id="UP000719267"/>
    </source>
</evidence>
<reference evidence="2 3" key="1">
    <citation type="submission" date="2021-07" db="EMBL/GenBank/DDBJ databases">
        <title>Mesonia aestuariivivens sp. nov., isolated from a tidal flat.</title>
        <authorList>
            <person name="Kim Y.-O."/>
            <person name="Yoon J.-H."/>
        </authorList>
    </citation>
    <scope>NUCLEOTIDE SEQUENCE [LARGE SCALE GENOMIC DNA]</scope>
    <source>
        <strain evidence="2 3">JHPTF-M18</strain>
    </source>
</reference>
<dbReference type="InterPro" id="IPR050266">
    <property type="entry name" value="AB_hydrolase_sf"/>
</dbReference>
<gene>
    <name evidence="2" type="ORF">KW502_08815</name>
</gene>
<dbReference type="Proteomes" id="UP000719267">
    <property type="component" value="Unassembled WGS sequence"/>
</dbReference>
<protein>
    <submittedName>
        <fullName evidence="2">Alpha/beta hydrolase</fullName>
    </submittedName>
</protein>
<comment type="caution">
    <text evidence="2">The sequence shown here is derived from an EMBL/GenBank/DDBJ whole genome shotgun (WGS) entry which is preliminary data.</text>
</comment>
<evidence type="ECO:0000313" key="2">
    <source>
        <dbReference type="EMBL" id="MBW2961899.1"/>
    </source>
</evidence>
<proteinExistence type="predicted"/>
<dbReference type="EMBL" id="JAHWDF010000008">
    <property type="protein sequence ID" value="MBW2961899.1"/>
    <property type="molecule type" value="Genomic_DNA"/>
</dbReference>
<keyword evidence="2" id="KW-0378">Hydrolase</keyword>
<dbReference type="InterPro" id="IPR000073">
    <property type="entry name" value="AB_hydrolase_1"/>
</dbReference>